<protein>
    <recommendedName>
        <fullName evidence="1">Right handed beta helix domain-containing protein</fullName>
    </recommendedName>
</protein>
<dbReference type="EMBL" id="ATAY01000017">
    <property type="protein sequence ID" value="EPR13640.1"/>
    <property type="molecule type" value="Genomic_DNA"/>
</dbReference>
<dbReference type="SUPFAM" id="SSF51126">
    <property type="entry name" value="Pectin lyase-like"/>
    <property type="match status" value="1"/>
</dbReference>
<proteinExistence type="predicted"/>
<evidence type="ECO:0000259" key="1">
    <source>
        <dbReference type="Pfam" id="PF13229"/>
    </source>
</evidence>
<comment type="caution">
    <text evidence="2">The sequence shown here is derived from an EMBL/GenBank/DDBJ whole genome shotgun (WGS) entry which is preliminary data.</text>
</comment>
<dbReference type="RefSeq" id="WP_020814296.1">
    <property type="nucleotide sequence ID" value="NZ_ATAY01000017.1"/>
</dbReference>
<dbReference type="AlphaFoldDB" id="U4R4X9"/>
<dbReference type="Pfam" id="PF13229">
    <property type="entry name" value="Beta_helix"/>
    <property type="match status" value="1"/>
</dbReference>
<dbReference type="STRING" id="1330534.L323_03385"/>
<accession>U4R4X9</accession>
<dbReference type="Gene3D" id="2.160.20.10">
    <property type="entry name" value="Single-stranded right-handed beta-helix, Pectin lyase-like"/>
    <property type="match status" value="1"/>
</dbReference>
<name>U4R4X9_9FIRM</name>
<organism evidence="2 3">
    <name type="scientific">Ruminiclostridium papyrosolvens C7</name>
    <dbReference type="NCBI Taxonomy" id="1330534"/>
    <lineage>
        <taxon>Bacteria</taxon>
        <taxon>Bacillati</taxon>
        <taxon>Bacillota</taxon>
        <taxon>Clostridia</taxon>
        <taxon>Eubacteriales</taxon>
        <taxon>Oscillospiraceae</taxon>
        <taxon>Ruminiclostridium</taxon>
    </lineage>
</organism>
<gene>
    <name evidence="2" type="ORF">L323_03385</name>
</gene>
<evidence type="ECO:0000313" key="2">
    <source>
        <dbReference type="EMBL" id="EPR13640.1"/>
    </source>
</evidence>
<reference evidence="2 3" key="1">
    <citation type="journal article" date="2013" name="Genome Announc.">
        <title>Draft Genome Sequence of the Cellulolytic Bacterium Clostridium papyrosolvens C7 (ATCC 700395).</title>
        <authorList>
            <person name="Zepeda V."/>
            <person name="Dassa B."/>
            <person name="Borovok I."/>
            <person name="Lamed R."/>
            <person name="Bayer E.A."/>
            <person name="Cate J.H."/>
        </authorList>
    </citation>
    <scope>NUCLEOTIDE SEQUENCE [LARGE SCALE GENOMIC DNA]</scope>
    <source>
        <strain evidence="2 3">C7</strain>
    </source>
</reference>
<dbReference type="Proteomes" id="UP000016860">
    <property type="component" value="Unassembled WGS sequence"/>
</dbReference>
<dbReference type="PATRIC" id="fig|1330534.3.peg.676"/>
<dbReference type="InterPro" id="IPR011050">
    <property type="entry name" value="Pectin_lyase_fold/virulence"/>
</dbReference>
<evidence type="ECO:0000313" key="3">
    <source>
        <dbReference type="Proteomes" id="UP000016860"/>
    </source>
</evidence>
<sequence length="202" mass="23194">MKKFIKQFAGHTPSEYTCNAGVLSFSNCSDIEINNSELYGCGSVGISTYRTKRLNCVDTIIDHCSLRAVDIQRSEKINFTGCKLLNHEAYSNIVYAYISKEVTFEKCEFTDNNSFEWSFFEVWGNTDLLIDKCKIVNNLQPRYGTWDASAYFFKTQEIDGGSTSKITVKDTEITNNRCDYFCDDENSVTFENCKISDNEWEE</sequence>
<dbReference type="InterPro" id="IPR039448">
    <property type="entry name" value="Beta_helix"/>
</dbReference>
<dbReference type="InterPro" id="IPR012334">
    <property type="entry name" value="Pectin_lyas_fold"/>
</dbReference>
<feature type="domain" description="Right handed beta helix" evidence="1">
    <location>
        <begin position="94"/>
        <end position="198"/>
    </location>
</feature>